<dbReference type="CDD" id="cd00077">
    <property type="entry name" value="HDc"/>
    <property type="match status" value="1"/>
</dbReference>
<dbReference type="OrthoDB" id="9814545at2"/>
<dbReference type="GeneID" id="302999527"/>
<evidence type="ECO:0000313" key="4">
    <source>
        <dbReference type="Proteomes" id="UP000006852"/>
    </source>
</evidence>
<dbReference type="Proteomes" id="UP000006852">
    <property type="component" value="Chromosome"/>
</dbReference>
<feature type="domain" description="Ppx/GppA phosphatase C-terminal" evidence="2">
    <location>
        <begin position="331"/>
        <end position="477"/>
    </location>
</feature>
<dbReference type="STRING" id="869209.Tresu_2413"/>
<dbReference type="InterPro" id="IPR003607">
    <property type="entry name" value="HD/PDEase_dom"/>
</dbReference>
<dbReference type="Gene3D" id="1.10.3210.10">
    <property type="entry name" value="Hypothetical protein af1432"/>
    <property type="match status" value="1"/>
</dbReference>
<keyword evidence="4" id="KW-1185">Reference proteome</keyword>
<dbReference type="SUPFAM" id="SSF109604">
    <property type="entry name" value="HD-domain/PDEase-like"/>
    <property type="match status" value="1"/>
</dbReference>
<dbReference type="RefSeq" id="WP_013702526.1">
    <property type="nucleotide sequence ID" value="NC_015385.1"/>
</dbReference>
<evidence type="ECO:0000259" key="2">
    <source>
        <dbReference type="Pfam" id="PF21447"/>
    </source>
</evidence>
<evidence type="ECO:0000313" key="3">
    <source>
        <dbReference type="EMBL" id="AEB15275.1"/>
    </source>
</evidence>
<dbReference type="InterPro" id="IPR050273">
    <property type="entry name" value="GppA/Ppx_hydrolase"/>
</dbReference>
<name>F2NTU3_TRES6</name>
<dbReference type="PANTHER" id="PTHR30005:SF0">
    <property type="entry name" value="RETROGRADE REGULATION PROTEIN 2"/>
    <property type="match status" value="1"/>
</dbReference>
<dbReference type="Gene3D" id="3.30.420.40">
    <property type="match status" value="1"/>
</dbReference>
<dbReference type="CDD" id="cd24006">
    <property type="entry name" value="ASKHA_NBD_PPX_GppA"/>
    <property type="match status" value="1"/>
</dbReference>
<gene>
    <name evidence="3" type="ordered locus">Tresu_2413</name>
</gene>
<organism evidence="3 4">
    <name type="scientific">Treponema succinifaciens (strain ATCC 33096 / DSM 2489 / 6091)</name>
    <dbReference type="NCBI Taxonomy" id="869209"/>
    <lineage>
        <taxon>Bacteria</taxon>
        <taxon>Pseudomonadati</taxon>
        <taxon>Spirochaetota</taxon>
        <taxon>Spirochaetia</taxon>
        <taxon>Spirochaetales</taxon>
        <taxon>Treponemataceae</taxon>
        <taxon>Treponema</taxon>
    </lineage>
</organism>
<dbReference type="SUPFAM" id="SSF53067">
    <property type="entry name" value="Actin-like ATPase domain"/>
    <property type="match status" value="2"/>
</dbReference>
<dbReference type="KEGG" id="tsu:Tresu_2413"/>
<proteinExistence type="predicted"/>
<reference evidence="3 4" key="1">
    <citation type="journal article" date="2011" name="Stand. Genomic Sci.">
        <title>Complete genome sequence of Treponema succinifaciens type strain (6091).</title>
        <authorList>
            <person name="Han C."/>
            <person name="Gronow S."/>
            <person name="Teshima H."/>
            <person name="Lapidus A."/>
            <person name="Nolan M."/>
            <person name="Lucas S."/>
            <person name="Hammon N."/>
            <person name="Deshpande S."/>
            <person name="Cheng J.F."/>
            <person name="Zeytun A."/>
            <person name="Tapia R."/>
            <person name="Goodwin L."/>
            <person name="Pitluck S."/>
            <person name="Liolios K."/>
            <person name="Pagani I."/>
            <person name="Ivanova N."/>
            <person name="Mavromatis K."/>
            <person name="Mikhailova N."/>
            <person name="Huntemann M."/>
            <person name="Pati A."/>
            <person name="Chen A."/>
            <person name="Palaniappan K."/>
            <person name="Land M."/>
            <person name="Hauser L."/>
            <person name="Brambilla E.M."/>
            <person name="Rohde M."/>
            <person name="Goker M."/>
            <person name="Woyke T."/>
            <person name="Bristow J."/>
            <person name="Eisen J.A."/>
            <person name="Markowitz V."/>
            <person name="Hugenholtz P."/>
            <person name="Kyrpides N.C."/>
            <person name="Klenk H.P."/>
            <person name="Detter J.C."/>
        </authorList>
    </citation>
    <scope>NUCLEOTIDE SEQUENCE [LARGE SCALE GENOMIC DNA]</scope>
    <source>
        <strain evidence="4">ATCC 33096 / DSM 2489 / 6091</strain>
    </source>
</reference>
<dbReference type="Gene3D" id="3.30.420.150">
    <property type="entry name" value="Exopolyphosphatase. Domain 2"/>
    <property type="match status" value="1"/>
</dbReference>
<protein>
    <submittedName>
        <fullName evidence="3">Ppx/GppA phosphatase</fullName>
    </submittedName>
</protein>
<reference evidence="4" key="2">
    <citation type="submission" date="2011-04" db="EMBL/GenBank/DDBJ databases">
        <title>The complete genome of chromosome of Treponema succinifaciens DSM 2489.</title>
        <authorList>
            <person name="Lucas S."/>
            <person name="Copeland A."/>
            <person name="Lapidus A."/>
            <person name="Bruce D."/>
            <person name="Goodwin L."/>
            <person name="Pitluck S."/>
            <person name="Peters L."/>
            <person name="Kyrpides N."/>
            <person name="Mavromatis K."/>
            <person name="Ivanova N."/>
            <person name="Ovchinnikova G."/>
            <person name="Teshima H."/>
            <person name="Detter J.C."/>
            <person name="Tapia R."/>
            <person name="Han C."/>
            <person name="Land M."/>
            <person name="Hauser L."/>
            <person name="Markowitz V."/>
            <person name="Cheng J.-F."/>
            <person name="Hugenholtz P."/>
            <person name="Woyke T."/>
            <person name="Wu D."/>
            <person name="Gronow S."/>
            <person name="Wellnitz S."/>
            <person name="Brambilla E."/>
            <person name="Klenk H.-P."/>
            <person name="Eisen J.A."/>
        </authorList>
    </citation>
    <scope>NUCLEOTIDE SEQUENCE [LARGE SCALE GENOMIC DNA]</scope>
    <source>
        <strain evidence="4">ATCC 33096 / DSM 2489 / 6091</strain>
    </source>
</reference>
<dbReference type="eggNOG" id="COG0248">
    <property type="taxonomic scope" value="Bacteria"/>
</dbReference>
<feature type="domain" description="Ppx/GppA phosphatase N-terminal" evidence="1">
    <location>
        <begin position="27"/>
        <end position="310"/>
    </location>
</feature>
<dbReference type="Pfam" id="PF21447">
    <property type="entry name" value="Ppx-GppA_III"/>
    <property type="match status" value="1"/>
</dbReference>
<dbReference type="InterPro" id="IPR048950">
    <property type="entry name" value="Ppx_GppA_C"/>
</dbReference>
<dbReference type="PANTHER" id="PTHR30005">
    <property type="entry name" value="EXOPOLYPHOSPHATASE"/>
    <property type="match status" value="1"/>
</dbReference>
<dbReference type="InterPro" id="IPR043129">
    <property type="entry name" value="ATPase_NBD"/>
</dbReference>
<dbReference type="EMBL" id="CP002631">
    <property type="protein sequence ID" value="AEB15275.1"/>
    <property type="molecule type" value="Genomic_DNA"/>
</dbReference>
<evidence type="ECO:0000259" key="1">
    <source>
        <dbReference type="Pfam" id="PF02541"/>
    </source>
</evidence>
<dbReference type="AlphaFoldDB" id="F2NTU3"/>
<sequence>MNTPQAVIEIGSTGIRLLVAEPVEVQSQKKFNILDRSDQPVNLGRDVFTTRSISRETLLICLHILERYAEQLAAWGISREETIVIATSAVREAENRDPFVDRIKVKTGFIVHVIDGIEENRLMYLAVSECIKEGSVAIRQNDSIFLDISGGATEMMLMEKGRIIGAHSMRLGTVIIEQMIHSMMGNLDDARRFISEFIRNTKNTLNAEINLDKIQQFIVLGNDMKIVSLFVGKPISPFLWEVERGAFENFVDEVQHYTPEECIAKFKMNYNEAQTFQISLVAYKLFIQLTNVTKFIVPDTSIREGILLSRNQLSNPEIQNDFTQQILAGAKAILKKYQGDESHAEYVRKTSLQIYDALQKELGFDSHVRVLLEISAILHDVGMFIRAEDHNIHGKYIVNNSEIFGLNRDDKSIVAQIISFHRGSKMPQEDEEFRLLSRSRRMTVLKLSAILRVADALDRTHKQHLYNFNISFAKDSITFRTKGHNNLSLEKLAVSEKGDLFENIFGYKIVLV</sequence>
<dbReference type="GO" id="GO:0016462">
    <property type="term" value="F:pyrophosphatase activity"/>
    <property type="evidence" value="ECO:0007669"/>
    <property type="project" value="TreeGrafter"/>
</dbReference>
<dbReference type="InterPro" id="IPR003695">
    <property type="entry name" value="Ppx_GppA_N"/>
</dbReference>
<dbReference type="Pfam" id="PF02541">
    <property type="entry name" value="Ppx-GppA"/>
    <property type="match status" value="1"/>
</dbReference>
<accession>F2NTU3</accession>
<dbReference type="HOGENOM" id="CLU_025908_4_1_12"/>